<reference evidence="4" key="1">
    <citation type="submission" date="2015-07" db="EMBL/GenBank/DDBJ databases">
        <authorList>
            <person name="Rodrigo-Torres Lidia"/>
            <person name="Arahal R.David."/>
        </authorList>
    </citation>
    <scope>NUCLEOTIDE SEQUENCE [LARGE SCALE GENOMIC DNA]</scope>
    <source>
        <strain evidence="4">CECT 4801</strain>
    </source>
</reference>
<dbReference type="Pfam" id="PF10544">
    <property type="entry name" value="T5orf172"/>
    <property type="match status" value="1"/>
</dbReference>
<dbReference type="Proteomes" id="UP000048926">
    <property type="component" value="Unassembled WGS sequence"/>
</dbReference>
<protein>
    <recommendedName>
        <fullName evidence="2">Bacteriophage T5 Orf172 DNA-binding domain-containing protein</fullName>
    </recommendedName>
</protein>
<feature type="domain" description="Bacteriophage T5 Orf172 DNA-binding" evidence="2">
    <location>
        <begin position="34"/>
        <end position="127"/>
    </location>
</feature>
<evidence type="ECO:0000256" key="1">
    <source>
        <dbReference type="SAM" id="Phobius"/>
    </source>
</evidence>
<accession>A0A0M6YDK1</accession>
<dbReference type="EMBL" id="CXST01000006">
    <property type="protein sequence ID" value="CTQ47317.1"/>
    <property type="molecule type" value="Genomic_DNA"/>
</dbReference>
<feature type="transmembrane region" description="Helical" evidence="1">
    <location>
        <begin position="6"/>
        <end position="23"/>
    </location>
</feature>
<evidence type="ECO:0000259" key="2">
    <source>
        <dbReference type="Pfam" id="PF10544"/>
    </source>
</evidence>
<keyword evidence="1" id="KW-0472">Membrane</keyword>
<sequence>MISFETLLIVLVIVAVAYFFFRGSRVSLKKPEKGTVYFVRASYKSWFHKVGYTVRPFVERKSELERNYNGGKRVFEVALIDNMPFAWDVEQWAHKRLNKTRYHLKGRRDNVNTRDKGKEFYVLKHQQDVEFFLDTLQTAVSDVRRVAITRGRWPSDADQFVKITVWLDGRRQPPVFPFRKEIKDAT</sequence>
<gene>
    <name evidence="3" type="ORF">LAL4801_05779</name>
</gene>
<dbReference type="RefSeq" id="WP_055661358.1">
    <property type="nucleotide sequence ID" value="NZ_CXST01000006.1"/>
</dbReference>
<keyword evidence="1" id="KW-1133">Transmembrane helix</keyword>
<evidence type="ECO:0000313" key="3">
    <source>
        <dbReference type="EMBL" id="CTQ47317.1"/>
    </source>
</evidence>
<keyword evidence="4" id="KW-1185">Reference proteome</keyword>
<name>A0A0M6YDK1_9HYPH</name>
<dbReference type="InterPro" id="IPR018306">
    <property type="entry name" value="Phage_T5_Orf172_DNA-bd"/>
</dbReference>
<dbReference type="AlphaFoldDB" id="A0A0M6YDK1"/>
<proteinExistence type="predicted"/>
<keyword evidence="1" id="KW-0812">Transmembrane</keyword>
<organism evidence="3 4">
    <name type="scientific">Roseibium aggregatum</name>
    <dbReference type="NCBI Taxonomy" id="187304"/>
    <lineage>
        <taxon>Bacteria</taxon>
        <taxon>Pseudomonadati</taxon>
        <taxon>Pseudomonadota</taxon>
        <taxon>Alphaproteobacteria</taxon>
        <taxon>Hyphomicrobiales</taxon>
        <taxon>Stappiaceae</taxon>
        <taxon>Roseibium</taxon>
    </lineage>
</organism>
<evidence type="ECO:0000313" key="4">
    <source>
        <dbReference type="Proteomes" id="UP000048926"/>
    </source>
</evidence>